<dbReference type="InterPro" id="IPR014937">
    <property type="entry name" value="DUF1810"/>
</dbReference>
<evidence type="ECO:0000313" key="1">
    <source>
        <dbReference type="EMBL" id="KAK0711986.1"/>
    </source>
</evidence>
<proteinExistence type="predicted"/>
<name>A0AA40AA13_9PEZI</name>
<protein>
    <submittedName>
        <fullName evidence="1">Uncharacterized protein</fullName>
    </submittedName>
</protein>
<dbReference type="Pfam" id="PF08837">
    <property type="entry name" value="DUF1810"/>
    <property type="match status" value="1"/>
</dbReference>
<dbReference type="AlphaFoldDB" id="A0AA40AA13"/>
<sequence>MDTPTMDTLQRIKEAQTPKRTFRNSPFSLAIQKLRGELDPAVSIGSWTCVSRSLALQGLGEARRYLADPILSYRLGYATQAVLDSAEPCARKLTGGVLYARRLHASMTLFDYVINTTALEKSARAKEACRRVLDKYFEGESDVETVAYIERQEALEVAADDGGDSPEESALLRIAMNMFLLGLDAAVDRDLETEDYDEEELESVAAVSDTNN</sequence>
<dbReference type="SUPFAM" id="SSF140736">
    <property type="entry name" value="Rv1873-like"/>
    <property type="match status" value="1"/>
</dbReference>
<dbReference type="Proteomes" id="UP001172102">
    <property type="component" value="Unassembled WGS sequence"/>
</dbReference>
<dbReference type="EMBL" id="JAUKUA010000005">
    <property type="protein sequence ID" value="KAK0711986.1"/>
    <property type="molecule type" value="Genomic_DNA"/>
</dbReference>
<dbReference type="InterPro" id="IPR036287">
    <property type="entry name" value="Rv1873-like_sf"/>
</dbReference>
<comment type="caution">
    <text evidence="1">The sequence shown here is derived from an EMBL/GenBank/DDBJ whole genome shotgun (WGS) entry which is preliminary data.</text>
</comment>
<accession>A0AA40AA13</accession>
<keyword evidence="2" id="KW-1185">Reference proteome</keyword>
<gene>
    <name evidence="1" type="ORF">B0H67DRAFT_555871</name>
</gene>
<reference evidence="1" key="1">
    <citation type="submission" date="2023-06" db="EMBL/GenBank/DDBJ databases">
        <title>Genome-scale phylogeny and comparative genomics of the fungal order Sordariales.</title>
        <authorList>
            <consortium name="Lawrence Berkeley National Laboratory"/>
            <person name="Hensen N."/>
            <person name="Bonometti L."/>
            <person name="Westerberg I."/>
            <person name="Brannstrom I.O."/>
            <person name="Guillou S."/>
            <person name="Cros-Aarteil S."/>
            <person name="Calhoun S."/>
            <person name="Haridas S."/>
            <person name="Kuo A."/>
            <person name="Mondo S."/>
            <person name="Pangilinan J."/>
            <person name="Riley R."/>
            <person name="Labutti K."/>
            <person name="Andreopoulos B."/>
            <person name="Lipzen A."/>
            <person name="Chen C."/>
            <person name="Yanf M."/>
            <person name="Daum C."/>
            <person name="Ng V."/>
            <person name="Clum A."/>
            <person name="Steindorff A."/>
            <person name="Ohm R."/>
            <person name="Martin F."/>
            <person name="Silar P."/>
            <person name="Natvig D."/>
            <person name="Lalanne C."/>
            <person name="Gautier V."/>
            <person name="Ament-Velasquez S.L."/>
            <person name="Kruys A."/>
            <person name="Hutchinson M.I."/>
            <person name="Powell A.J."/>
            <person name="Barry K."/>
            <person name="Miller A.N."/>
            <person name="Grigoriev I.V."/>
            <person name="Debuchy R."/>
            <person name="Gladieux P."/>
            <person name="Thoren M.H."/>
            <person name="Johannesson H."/>
        </authorList>
    </citation>
    <scope>NUCLEOTIDE SEQUENCE</scope>
    <source>
        <strain evidence="1">SMH4607-1</strain>
    </source>
</reference>
<dbReference type="Gene3D" id="1.25.40.380">
    <property type="entry name" value="Protein of unknown function DUF1810"/>
    <property type="match status" value="1"/>
</dbReference>
<evidence type="ECO:0000313" key="2">
    <source>
        <dbReference type="Proteomes" id="UP001172102"/>
    </source>
</evidence>
<organism evidence="1 2">
    <name type="scientific">Lasiosphaeris hirsuta</name>
    <dbReference type="NCBI Taxonomy" id="260670"/>
    <lineage>
        <taxon>Eukaryota</taxon>
        <taxon>Fungi</taxon>
        <taxon>Dikarya</taxon>
        <taxon>Ascomycota</taxon>
        <taxon>Pezizomycotina</taxon>
        <taxon>Sordariomycetes</taxon>
        <taxon>Sordariomycetidae</taxon>
        <taxon>Sordariales</taxon>
        <taxon>Lasiosphaeriaceae</taxon>
        <taxon>Lasiosphaeris</taxon>
    </lineage>
</organism>